<keyword evidence="6" id="KW-1185">Reference proteome</keyword>
<gene>
    <name evidence="5" type="ORF">PVK06_006992</name>
</gene>
<dbReference type="SMART" id="SM00336">
    <property type="entry name" value="BBOX"/>
    <property type="match status" value="1"/>
</dbReference>
<keyword evidence="1" id="KW-0479">Metal-binding</keyword>
<organism evidence="5 6">
    <name type="scientific">Gossypium arboreum</name>
    <name type="common">Tree cotton</name>
    <name type="synonym">Gossypium nanking</name>
    <dbReference type="NCBI Taxonomy" id="29729"/>
    <lineage>
        <taxon>Eukaryota</taxon>
        <taxon>Viridiplantae</taxon>
        <taxon>Streptophyta</taxon>
        <taxon>Embryophyta</taxon>
        <taxon>Tracheophyta</taxon>
        <taxon>Spermatophyta</taxon>
        <taxon>Magnoliopsida</taxon>
        <taxon>eudicotyledons</taxon>
        <taxon>Gunneridae</taxon>
        <taxon>Pentapetalae</taxon>
        <taxon>rosids</taxon>
        <taxon>malvids</taxon>
        <taxon>Malvales</taxon>
        <taxon>Malvaceae</taxon>
        <taxon>Malvoideae</taxon>
        <taxon>Gossypium</taxon>
    </lineage>
</organism>
<proteinExistence type="predicted"/>
<protein>
    <recommendedName>
        <fullName evidence="4">B box-type domain-containing protein</fullName>
    </recommendedName>
</protein>
<dbReference type="PANTHER" id="PTHR31717:SF142">
    <property type="entry name" value="B-BOX DOMAIN PROTEIN 30-RELATED"/>
    <property type="match status" value="1"/>
</dbReference>
<keyword evidence="3" id="KW-0862">Zinc</keyword>
<dbReference type="PANTHER" id="PTHR31717">
    <property type="entry name" value="ZINC FINGER PROTEIN CONSTANS-LIKE 10"/>
    <property type="match status" value="1"/>
</dbReference>
<evidence type="ECO:0000256" key="3">
    <source>
        <dbReference type="ARBA" id="ARBA00022833"/>
    </source>
</evidence>
<evidence type="ECO:0000259" key="4">
    <source>
        <dbReference type="SMART" id="SM00336"/>
    </source>
</evidence>
<dbReference type="CDD" id="cd19821">
    <property type="entry name" value="Bbox1_BBX-like"/>
    <property type="match status" value="1"/>
</dbReference>
<feature type="domain" description="B box-type" evidence="4">
    <location>
        <begin position="22"/>
        <end position="68"/>
    </location>
</feature>
<accession>A0ABR0QGU5</accession>
<evidence type="ECO:0000256" key="2">
    <source>
        <dbReference type="ARBA" id="ARBA00022771"/>
    </source>
</evidence>
<evidence type="ECO:0000313" key="5">
    <source>
        <dbReference type="EMBL" id="KAK5838264.1"/>
    </source>
</evidence>
<sequence length="228" mass="25399">MCKGLEQGGNRSSSCLKKGFSSGLVNCELCNSRASLYCQADDAYLCKKCDKWVHQANFLALRHIRCFLCSTCQSLTQRYLIGASHEVMLPTMVTSSETSHLLEIQFFGMVLFSDLLSPEICLQRSSNLTIQKGGMDYGSEGPRQQRGKVNCLICCMISSDDVCSNNSSQPKPEAPIDQSLSLTENHLVKTSQCFMSALDHWLLPSYVCMYVYQSKLALETSANSKTFY</sequence>
<dbReference type="InterPro" id="IPR000315">
    <property type="entry name" value="Znf_B-box"/>
</dbReference>
<dbReference type="EMBL" id="JARKNE010000003">
    <property type="protein sequence ID" value="KAK5838264.1"/>
    <property type="molecule type" value="Genomic_DNA"/>
</dbReference>
<reference evidence="5 6" key="1">
    <citation type="submission" date="2023-03" db="EMBL/GenBank/DDBJ databases">
        <title>WGS of Gossypium arboreum.</title>
        <authorList>
            <person name="Yu D."/>
        </authorList>
    </citation>
    <scope>NUCLEOTIDE SEQUENCE [LARGE SCALE GENOMIC DNA]</scope>
    <source>
        <tissue evidence="5">Leaf</tissue>
    </source>
</reference>
<name>A0ABR0QGU5_GOSAR</name>
<comment type="caution">
    <text evidence="5">The sequence shown here is derived from an EMBL/GenBank/DDBJ whole genome shotgun (WGS) entry which is preliminary data.</text>
</comment>
<dbReference type="Proteomes" id="UP001358586">
    <property type="component" value="Chromosome 3"/>
</dbReference>
<dbReference type="InterPro" id="IPR049808">
    <property type="entry name" value="CONSTANS-like_Bbox1"/>
</dbReference>
<evidence type="ECO:0000313" key="6">
    <source>
        <dbReference type="Proteomes" id="UP001358586"/>
    </source>
</evidence>
<keyword evidence="2" id="KW-0863">Zinc-finger</keyword>
<evidence type="ECO:0000256" key="1">
    <source>
        <dbReference type="ARBA" id="ARBA00022723"/>
    </source>
</evidence>